<keyword evidence="2" id="KW-0699">rRNA-binding</keyword>
<sequence length="196" mass="21714">MRVVLKEDSVHIPDDVKVQVKARKVTVTGPKGSITKDFSHLSIDIRVMKGVTGKKAGLMVRIQMWNGVPKRVCAVSTIKSLISNMITGVTEGYRYKMRLVYAHFPINALISKDKKQVEIKNFLGGKKSHLINLQPGVTVTLSKDVKDELVFEGNDNANVSLSCAQVCQVCKIGKKDERKFLDGIFVSETGVIDPRD</sequence>
<keyword evidence="3" id="KW-0694">RNA-binding</keyword>
<dbReference type="InterPro" id="IPR020040">
    <property type="entry name" value="Ribosomal_uL6_a/b-dom"/>
</dbReference>
<dbReference type="FunFam" id="3.90.930.12:FF:000004">
    <property type="entry name" value="60S ribosomal protein L9"/>
    <property type="match status" value="1"/>
</dbReference>
<reference evidence="7" key="1">
    <citation type="submission" date="2021-01" db="EMBL/GenBank/DDBJ databases">
        <authorList>
            <person name="Corre E."/>
            <person name="Pelletier E."/>
            <person name="Niang G."/>
            <person name="Scheremetjew M."/>
            <person name="Finn R."/>
            <person name="Kale V."/>
            <person name="Holt S."/>
            <person name="Cochrane G."/>
            <person name="Meng A."/>
            <person name="Brown T."/>
            <person name="Cohen L."/>
        </authorList>
    </citation>
    <scope>NUCLEOTIDE SEQUENCE</scope>
    <source>
        <strain evidence="7">Ras09</strain>
    </source>
</reference>
<name>A0A7S3CJA7_9SPIT</name>
<dbReference type="InterPro" id="IPR036789">
    <property type="entry name" value="Ribosomal_uL6-like_a/b-dom_sf"/>
</dbReference>
<protein>
    <recommendedName>
        <fullName evidence="6">Large ribosomal subunit protein uL6 alpha-beta domain-containing protein</fullName>
    </recommendedName>
</protein>
<dbReference type="GO" id="GO:0002181">
    <property type="term" value="P:cytoplasmic translation"/>
    <property type="evidence" value="ECO:0007669"/>
    <property type="project" value="TreeGrafter"/>
</dbReference>
<dbReference type="GO" id="GO:0003735">
    <property type="term" value="F:structural constituent of ribosome"/>
    <property type="evidence" value="ECO:0007669"/>
    <property type="project" value="InterPro"/>
</dbReference>
<gene>
    <name evidence="7" type="ORF">SRAS04492_LOCUS1722</name>
</gene>
<proteinExistence type="inferred from homology"/>
<evidence type="ECO:0000256" key="3">
    <source>
        <dbReference type="ARBA" id="ARBA00022884"/>
    </source>
</evidence>
<dbReference type="PANTHER" id="PTHR11655">
    <property type="entry name" value="60S/50S RIBOSOMAL PROTEIN L6/L9"/>
    <property type="match status" value="1"/>
</dbReference>
<dbReference type="GO" id="GO:0019843">
    <property type="term" value="F:rRNA binding"/>
    <property type="evidence" value="ECO:0007669"/>
    <property type="project" value="UniProtKB-KW"/>
</dbReference>
<dbReference type="PANTHER" id="PTHR11655:SF16">
    <property type="entry name" value="60S RIBOSOMAL PROTEIN L9"/>
    <property type="match status" value="1"/>
</dbReference>
<feature type="domain" description="Large ribosomal subunit protein uL6 alpha-beta" evidence="6">
    <location>
        <begin position="109"/>
        <end position="183"/>
    </location>
</feature>
<keyword evidence="4" id="KW-0689">Ribosomal protein</keyword>
<evidence type="ECO:0000256" key="1">
    <source>
        <dbReference type="ARBA" id="ARBA00009356"/>
    </source>
</evidence>
<dbReference type="PIRSF" id="PIRSF002162">
    <property type="entry name" value="Ribosomal_L6"/>
    <property type="match status" value="1"/>
</dbReference>
<evidence type="ECO:0000256" key="4">
    <source>
        <dbReference type="ARBA" id="ARBA00022980"/>
    </source>
</evidence>
<evidence type="ECO:0000313" key="7">
    <source>
        <dbReference type="EMBL" id="CAE0229936.1"/>
    </source>
</evidence>
<accession>A0A7S3CJA7</accession>
<dbReference type="SUPFAM" id="SSF56053">
    <property type="entry name" value="Ribosomal protein L6"/>
    <property type="match status" value="2"/>
</dbReference>
<comment type="similarity">
    <text evidence="1">Belongs to the universal ribosomal protein uL6 family.</text>
</comment>
<evidence type="ECO:0000259" key="6">
    <source>
        <dbReference type="Pfam" id="PF00347"/>
    </source>
</evidence>
<keyword evidence="5" id="KW-0687">Ribonucleoprotein</keyword>
<dbReference type="GO" id="GO:0022625">
    <property type="term" value="C:cytosolic large ribosomal subunit"/>
    <property type="evidence" value="ECO:0007669"/>
    <property type="project" value="TreeGrafter"/>
</dbReference>
<organism evidence="7">
    <name type="scientific">Strombidium rassoulzadegani</name>
    <dbReference type="NCBI Taxonomy" id="1082188"/>
    <lineage>
        <taxon>Eukaryota</taxon>
        <taxon>Sar</taxon>
        <taxon>Alveolata</taxon>
        <taxon>Ciliophora</taxon>
        <taxon>Intramacronucleata</taxon>
        <taxon>Spirotrichea</taxon>
        <taxon>Oligotrichia</taxon>
        <taxon>Strombidiidae</taxon>
        <taxon>Strombidium</taxon>
    </lineage>
</organism>
<dbReference type="InterPro" id="IPR000702">
    <property type="entry name" value="Ribosomal_uL6-like"/>
</dbReference>
<dbReference type="EMBL" id="HBIA01003326">
    <property type="protein sequence ID" value="CAE0229936.1"/>
    <property type="molecule type" value="Transcribed_RNA"/>
</dbReference>
<evidence type="ECO:0000256" key="2">
    <source>
        <dbReference type="ARBA" id="ARBA00022730"/>
    </source>
</evidence>
<feature type="domain" description="Large ribosomal subunit protein uL6 alpha-beta" evidence="6">
    <location>
        <begin position="12"/>
        <end position="92"/>
    </location>
</feature>
<dbReference type="AlphaFoldDB" id="A0A7S3CJA7"/>
<dbReference type="Gene3D" id="3.90.930.12">
    <property type="entry name" value="Ribosomal protein L6, alpha-beta domain"/>
    <property type="match status" value="2"/>
</dbReference>
<dbReference type="FunFam" id="3.90.930.12:FF:000008">
    <property type="entry name" value="50S ribosomal protein L6"/>
    <property type="match status" value="1"/>
</dbReference>
<dbReference type="Pfam" id="PF00347">
    <property type="entry name" value="Ribosomal_L6"/>
    <property type="match status" value="2"/>
</dbReference>
<evidence type="ECO:0000256" key="5">
    <source>
        <dbReference type="ARBA" id="ARBA00023274"/>
    </source>
</evidence>